<dbReference type="EMBL" id="CAJNOR010009361">
    <property type="protein sequence ID" value="CAF1643865.1"/>
    <property type="molecule type" value="Genomic_DNA"/>
</dbReference>
<evidence type="ECO:0000313" key="3">
    <source>
        <dbReference type="EMBL" id="CAF1643865.1"/>
    </source>
</evidence>
<name>A0A816EBD6_ADIRI</name>
<accession>A0A816EBD6</accession>
<sequence length="353" mass="41584">MELDLEQALDFMERRHFKRAMKYYEKKKEKRRFSREQISNNPDESDVPSSFPLGLDFKSKSKIDEQTSCFLKNDINENAMDCQGNLTNVNQVENILSNDDEIIHYLFDGFELSNAGSNINTEDVLHSYTHISTKEFSSKLLTLLRSSNTCKSQANRFLSFISSILPSPNNAPKTMDDLLQQLDIENNIFKKCMLCTSCNEYISLRKMFCSKCLSTDARNFAFVYDMNIEEYIKKVYVRFRVEIDEYRNQLFLRQDMEKTNDIGFNHVYQQLLKNNENDEFITFLLHIDGISLSKSSNLKMWLFSGSIIELRPQLRSHRYNNIIFSFWFGYKEPDVKIWLRNCTNLIRLVKTKG</sequence>
<comment type="caution">
    <text evidence="3">The sequence shown here is derived from an EMBL/GenBank/DDBJ whole genome shotgun (WGS) entry which is preliminary data.</text>
</comment>
<dbReference type="Proteomes" id="UP000663852">
    <property type="component" value="Unassembled WGS sequence"/>
</dbReference>
<protein>
    <submittedName>
        <fullName evidence="3">Uncharacterized protein</fullName>
    </submittedName>
</protein>
<evidence type="ECO:0000313" key="4">
    <source>
        <dbReference type="Proteomes" id="UP000663828"/>
    </source>
</evidence>
<gene>
    <name evidence="2" type="ORF">EDS130_LOCUS31326</name>
    <name evidence="3" type="ORF">XAT740_LOCUS53791</name>
</gene>
<dbReference type="AlphaFoldDB" id="A0A816EBD6"/>
<evidence type="ECO:0000313" key="2">
    <source>
        <dbReference type="EMBL" id="CAF1314464.1"/>
    </source>
</evidence>
<dbReference type="OrthoDB" id="10050231at2759"/>
<dbReference type="EMBL" id="CAJNOJ010000229">
    <property type="protein sequence ID" value="CAF1314464.1"/>
    <property type="molecule type" value="Genomic_DNA"/>
</dbReference>
<feature type="region of interest" description="Disordered" evidence="1">
    <location>
        <begin position="31"/>
        <end position="52"/>
    </location>
</feature>
<evidence type="ECO:0000256" key="1">
    <source>
        <dbReference type="SAM" id="MobiDB-lite"/>
    </source>
</evidence>
<dbReference type="Proteomes" id="UP000663828">
    <property type="component" value="Unassembled WGS sequence"/>
</dbReference>
<keyword evidence="4" id="KW-1185">Reference proteome</keyword>
<reference evidence="3" key="1">
    <citation type="submission" date="2021-02" db="EMBL/GenBank/DDBJ databases">
        <authorList>
            <person name="Nowell W R."/>
        </authorList>
    </citation>
    <scope>NUCLEOTIDE SEQUENCE</scope>
</reference>
<proteinExistence type="predicted"/>
<organism evidence="3 4">
    <name type="scientific">Adineta ricciae</name>
    <name type="common">Rotifer</name>
    <dbReference type="NCBI Taxonomy" id="249248"/>
    <lineage>
        <taxon>Eukaryota</taxon>
        <taxon>Metazoa</taxon>
        <taxon>Spiralia</taxon>
        <taxon>Gnathifera</taxon>
        <taxon>Rotifera</taxon>
        <taxon>Eurotatoria</taxon>
        <taxon>Bdelloidea</taxon>
        <taxon>Adinetida</taxon>
        <taxon>Adinetidae</taxon>
        <taxon>Adineta</taxon>
    </lineage>
</organism>